<comment type="caution">
    <text evidence="10">The sequence shown here is derived from an EMBL/GenBank/DDBJ whole genome shotgun (WGS) entry which is preliminary data.</text>
</comment>
<comment type="subcellular location">
    <subcellularLocation>
        <location evidence="1">Cell inner membrane</location>
        <topology evidence="1">Multi-pass membrane protein</topology>
    </subcellularLocation>
</comment>
<keyword evidence="4" id="KW-0997">Cell inner membrane</keyword>
<evidence type="ECO:0000256" key="2">
    <source>
        <dbReference type="ARBA" id="ARBA00022448"/>
    </source>
</evidence>
<keyword evidence="6 8" id="KW-1133">Transmembrane helix</keyword>
<evidence type="ECO:0000256" key="4">
    <source>
        <dbReference type="ARBA" id="ARBA00022519"/>
    </source>
</evidence>
<feature type="transmembrane region" description="Helical" evidence="8">
    <location>
        <begin position="46"/>
        <end position="67"/>
    </location>
</feature>
<dbReference type="Pfam" id="PF04290">
    <property type="entry name" value="DctQ"/>
    <property type="match status" value="1"/>
</dbReference>
<sequence length="80" mass="9120">MRKFIGGIDAVSKATGSCAKYVILLLSGSLIYDVFMRYVFNAPTIWAYDMTWMLYGVLSISGTAYCLQVDRHVRMDLFYT</sequence>
<evidence type="ECO:0000256" key="6">
    <source>
        <dbReference type="ARBA" id="ARBA00022989"/>
    </source>
</evidence>
<keyword evidence="5 8" id="KW-0812">Transmembrane</keyword>
<evidence type="ECO:0000313" key="10">
    <source>
        <dbReference type="EMBL" id="GAI98434.1"/>
    </source>
</evidence>
<protein>
    <recommendedName>
        <fullName evidence="9">Tripartite ATP-independent periplasmic transporters DctQ component domain-containing protein</fullName>
    </recommendedName>
</protein>
<dbReference type="EMBL" id="BARW01018391">
    <property type="protein sequence ID" value="GAI98434.1"/>
    <property type="molecule type" value="Genomic_DNA"/>
</dbReference>
<evidence type="ECO:0000256" key="8">
    <source>
        <dbReference type="SAM" id="Phobius"/>
    </source>
</evidence>
<feature type="domain" description="Tripartite ATP-independent periplasmic transporters DctQ component" evidence="9">
    <location>
        <begin position="28"/>
        <end position="79"/>
    </location>
</feature>
<reference evidence="10" key="1">
    <citation type="journal article" date="2014" name="Front. Microbiol.">
        <title>High frequency of phylogenetically diverse reductive dehalogenase-homologous genes in deep subseafloor sedimentary metagenomes.</title>
        <authorList>
            <person name="Kawai M."/>
            <person name="Futagami T."/>
            <person name="Toyoda A."/>
            <person name="Takaki Y."/>
            <person name="Nishi S."/>
            <person name="Hori S."/>
            <person name="Arai W."/>
            <person name="Tsubouchi T."/>
            <person name="Morono Y."/>
            <person name="Uchiyama I."/>
            <person name="Ito T."/>
            <person name="Fujiyama A."/>
            <person name="Inagaki F."/>
            <person name="Takami H."/>
        </authorList>
    </citation>
    <scope>NUCLEOTIDE SEQUENCE</scope>
    <source>
        <strain evidence="10">Expedition CK06-06</strain>
    </source>
</reference>
<dbReference type="PANTHER" id="PTHR35011:SF4">
    <property type="entry name" value="SLL1102 PROTEIN"/>
    <property type="match status" value="1"/>
</dbReference>
<evidence type="ECO:0000256" key="5">
    <source>
        <dbReference type="ARBA" id="ARBA00022692"/>
    </source>
</evidence>
<proteinExistence type="predicted"/>
<feature type="transmembrane region" description="Helical" evidence="8">
    <location>
        <begin position="21"/>
        <end position="40"/>
    </location>
</feature>
<keyword evidence="7 8" id="KW-0472">Membrane</keyword>
<evidence type="ECO:0000256" key="1">
    <source>
        <dbReference type="ARBA" id="ARBA00004429"/>
    </source>
</evidence>
<evidence type="ECO:0000256" key="7">
    <source>
        <dbReference type="ARBA" id="ARBA00023136"/>
    </source>
</evidence>
<gene>
    <name evidence="10" type="ORF">S12H4_31500</name>
</gene>
<name>X1V1B7_9ZZZZ</name>
<dbReference type="InterPro" id="IPR055348">
    <property type="entry name" value="DctQ"/>
</dbReference>
<feature type="non-terminal residue" evidence="10">
    <location>
        <position position="80"/>
    </location>
</feature>
<dbReference type="AlphaFoldDB" id="X1V1B7"/>
<keyword evidence="3" id="KW-1003">Cell membrane</keyword>
<organism evidence="10">
    <name type="scientific">marine sediment metagenome</name>
    <dbReference type="NCBI Taxonomy" id="412755"/>
    <lineage>
        <taxon>unclassified sequences</taxon>
        <taxon>metagenomes</taxon>
        <taxon>ecological metagenomes</taxon>
    </lineage>
</organism>
<dbReference type="InterPro" id="IPR007387">
    <property type="entry name" value="TRAP_DctQ"/>
</dbReference>
<evidence type="ECO:0000259" key="9">
    <source>
        <dbReference type="Pfam" id="PF04290"/>
    </source>
</evidence>
<dbReference type="PANTHER" id="PTHR35011">
    <property type="entry name" value="2,3-DIKETO-L-GULONATE TRAP TRANSPORTER SMALL PERMEASE PROTEIN YIAM"/>
    <property type="match status" value="1"/>
</dbReference>
<accession>X1V1B7</accession>
<keyword evidence="2" id="KW-0813">Transport</keyword>
<dbReference type="GO" id="GO:0005886">
    <property type="term" value="C:plasma membrane"/>
    <property type="evidence" value="ECO:0007669"/>
    <property type="project" value="UniProtKB-SubCell"/>
</dbReference>
<evidence type="ECO:0000256" key="3">
    <source>
        <dbReference type="ARBA" id="ARBA00022475"/>
    </source>
</evidence>